<gene>
    <name evidence="1" type="ORF">VTL71DRAFT_7025</name>
</gene>
<proteinExistence type="predicted"/>
<evidence type="ECO:0000313" key="2">
    <source>
        <dbReference type="Proteomes" id="UP001595075"/>
    </source>
</evidence>
<organism evidence="1 2">
    <name type="scientific">Oculimacula yallundae</name>
    <dbReference type="NCBI Taxonomy" id="86028"/>
    <lineage>
        <taxon>Eukaryota</taxon>
        <taxon>Fungi</taxon>
        <taxon>Dikarya</taxon>
        <taxon>Ascomycota</taxon>
        <taxon>Pezizomycotina</taxon>
        <taxon>Leotiomycetes</taxon>
        <taxon>Helotiales</taxon>
        <taxon>Ploettnerulaceae</taxon>
        <taxon>Oculimacula</taxon>
    </lineage>
</organism>
<name>A0ABR4BVI9_9HELO</name>
<protein>
    <submittedName>
        <fullName evidence="1">Uncharacterized protein</fullName>
    </submittedName>
</protein>
<reference evidence="1 2" key="1">
    <citation type="journal article" date="2024" name="Commun. Biol.">
        <title>Comparative genomic analysis of thermophilic fungi reveals convergent evolutionary adaptations and gene losses.</title>
        <authorList>
            <person name="Steindorff A.S."/>
            <person name="Aguilar-Pontes M.V."/>
            <person name="Robinson A.J."/>
            <person name="Andreopoulos B."/>
            <person name="LaButti K."/>
            <person name="Kuo A."/>
            <person name="Mondo S."/>
            <person name="Riley R."/>
            <person name="Otillar R."/>
            <person name="Haridas S."/>
            <person name="Lipzen A."/>
            <person name="Grimwood J."/>
            <person name="Schmutz J."/>
            <person name="Clum A."/>
            <person name="Reid I.D."/>
            <person name="Moisan M.C."/>
            <person name="Butler G."/>
            <person name="Nguyen T.T.M."/>
            <person name="Dewar K."/>
            <person name="Conant G."/>
            <person name="Drula E."/>
            <person name="Henrissat B."/>
            <person name="Hansel C."/>
            <person name="Singer S."/>
            <person name="Hutchinson M.I."/>
            <person name="de Vries R.P."/>
            <person name="Natvig D.O."/>
            <person name="Powell A.J."/>
            <person name="Tsang A."/>
            <person name="Grigoriev I.V."/>
        </authorList>
    </citation>
    <scope>NUCLEOTIDE SEQUENCE [LARGE SCALE GENOMIC DNA]</scope>
    <source>
        <strain evidence="1 2">CBS 494.80</strain>
    </source>
</reference>
<sequence>MHDCRVPVLFLDKRVVTDRPTQGTSKSGQAQFLRSLFPLRKGHSPSCPSPPLSSPSHSLFTSPFHYYQHHSDRQSPGTSFTVLSRLRIHQDYQHHINSDSSASTTALVLRDLLFRPHTLRLHQP</sequence>
<comment type="caution">
    <text evidence="1">The sequence shown here is derived from an EMBL/GenBank/DDBJ whole genome shotgun (WGS) entry which is preliminary data.</text>
</comment>
<accession>A0ABR4BVI9</accession>
<dbReference type="Proteomes" id="UP001595075">
    <property type="component" value="Unassembled WGS sequence"/>
</dbReference>
<keyword evidence="2" id="KW-1185">Reference proteome</keyword>
<dbReference type="EMBL" id="JAZHXI010000018">
    <property type="protein sequence ID" value="KAL2061648.1"/>
    <property type="molecule type" value="Genomic_DNA"/>
</dbReference>
<evidence type="ECO:0000313" key="1">
    <source>
        <dbReference type="EMBL" id="KAL2061648.1"/>
    </source>
</evidence>